<dbReference type="Proteomes" id="UP000306409">
    <property type="component" value="Chromosome"/>
</dbReference>
<evidence type="ECO:0000259" key="1">
    <source>
        <dbReference type="Pfam" id="PF03050"/>
    </source>
</evidence>
<reference evidence="2 3" key="1">
    <citation type="submission" date="2020-09" db="EMBL/GenBank/DDBJ databases">
        <title>Characterization and genome sequencing of Ruminiclostridium sp. nov. MA18.</title>
        <authorList>
            <person name="Rettenmaier R."/>
            <person name="Kowollik M.-L."/>
            <person name="Liebl W."/>
            <person name="Zverlov V."/>
        </authorList>
    </citation>
    <scope>NUCLEOTIDE SEQUENCE [LARGE SCALE GENOMIC DNA]</scope>
    <source>
        <strain evidence="2 3">MA18</strain>
    </source>
</reference>
<name>A0A4U7JLG8_9FIRM</name>
<gene>
    <name evidence="2" type="ORF">EHE19_014510</name>
</gene>
<organism evidence="2 3">
    <name type="scientific">Ruminiclostridium herbifermentans</name>
    <dbReference type="NCBI Taxonomy" id="2488810"/>
    <lineage>
        <taxon>Bacteria</taxon>
        <taxon>Bacillati</taxon>
        <taxon>Bacillota</taxon>
        <taxon>Clostridia</taxon>
        <taxon>Eubacteriales</taxon>
        <taxon>Oscillospiraceae</taxon>
        <taxon>Ruminiclostridium</taxon>
    </lineage>
</organism>
<dbReference type="AlphaFoldDB" id="A0A4U7JLG8"/>
<dbReference type="Pfam" id="PF03050">
    <property type="entry name" value="DDE_Tnp_IS66"/>
    <property type="match status" value="1"/>
</dbReference>
<sequence length="58" mass="7018">MGQAVHYMSKQRRFLERYLLDGRLEISNNRAEQTIKPFVIDSKNFFLQIHRVEPRQVL</sequence>
<accession>A0A4U7JLG8</accession>
<evidence type="ECO:0000313" key="3">
    <source>
        <dbReference type="Proteomes" id="UP000306409"/>
    </source>
</evidence>
<protein>
    <submittedName>
        <fullName evidence="2">Transposase</fullName>
    </submittedName>
</protein>
<keyword evidence="3" id="KW-1185">Reference proteome</keyword>
<feature type="domain" description="Transposase IS66 central" evidence="1">
    <location>
        <begin position="1"/>
        <end position="45"/>
    </location>
</feature>
<proteinExistence type="predicted"/>
<dbReference type="OrthoDB" id="9760067at2"/>
<evidence type="ECO:0000313" key="2">
    <source>
        <dbReference type="EMBL" id="QNU68898.1"/>
    </source>
</evidence>
<dbReference type="EMBL" id="CP061336">
    <property type="protein sequence ID" value="QNU68898.1"/>
    <property type="molecule type" value="Genomic_DNA"/>
</dbReference>
<dbReference type="KEGG" id="rher:EHE19_014510"/>
<dbReference type="InterPro" id="IPR004291">
    <property type="entry name" value="Transposase_IS66_central"/>
</dbReference>